<dbReference type="GO" id="GO:0042491">
    <property type="term" value="P:inner ear auditory receptor cell differentiation"/>
    <property type="evidence" value="ECO:0007669"/>
    <property type="project" value="Ensembl"/>
</dbReference>
<evidence type="ECO:0000256" key="2">
    <source>
        <dbReference type="ARBA" id="ARBA00004651"/>
    </source>
</evidence>
<accession>A0A8C6Y008</accession>
<dbReference type="GO" id="GO:0008285">
    <property type="term" value="P:negative regulation of cell population proliferation"/>
    <property type="evidence" value="ECO:0007669"/>
    <property type="project" value="Ensembl"/>
</dbReference>
<evidence type="ECO:0000256" key="9">
    <source>
        <dbReference type="ARBA" id="ARBA00023136"/>
    </source>
</evidence>
<dbReference type="GO" id="GO:0002839">
    <property type="term" value="P:positive regulation of immune response to tumor cell"/>
    <property type="evidence" value="ECO:0007669"/>
    <property type="project" value="Ensembl"/>
</dbReference>
<reference evidence="14" key="2">
    <citation type="submission" date="2025-09" db="UniProtKB">
        <authorList>
            <consortium name="Ensembl"/>
        </authorList>
    </citation>
    <scope>IDENTIFICATION</scope>
</reference>
<keyword evidence="8" id="KW-0812">Transmembrane</keyword>
<evidence type="ECO:0000313" key="15">
    <source>
        <dbReference type="Proteomes" id="UP000694559"/>
    </source>
</evidence>
<protein>
    <submittedName>
        <fullName evidence="14">Gasdermin E</fullName>
    </submittedName>
</protein>
<keyword evidence="11" id="KW-0449">Lipoprotein</keyword>
<dbReference type="OrthoDB" id="8815334at2759"/>
<dbReference type="InterPro" id="IPR040460">
    <property type="entry name" value="Gasdermin_pore"/>
</dbReference>
<keyword evidence="6" id="KW-0963">Cytoplasm</keyword>
<dbReference type="GO" id="GO:1901612">
    <property type="term" value="F:cardiolipin binding"/>
    <property type="evidence" value="ECO:0007669"/>
    <property type="project" value="Ensembl"/>
</dbReference>
<dbReference type="GO" id="GO:0098586">
    <property type="term" value="P:cellular response to virus"/>
    <property type="evidence" value="ECO:0007669"/>
    <property type="project" value="Ensembl"/>
</dbReference>
<dbReference type="OMA" id="EMTNDCL"/>
<name>A0A8C6Y008_NAJNA</name>
<dbReference type="InterPro" id="IPR041263">
    <property type="entry name" value="Gasdermin_PUB"/>
</dbReference>
<evidence type="ECO:0000256" key="6">
    <source>
        <dbReference type="ARBA" id="ARBA00022490"/>
    </source>
</evidence>
<reference evidence="14" key="1">
    <citation type="submission" date="2025-08" db="UniProtKB">
        <authorList>
            <consortium name="Ensembl"/>
        </authorList>
    </citation>
    <scope>IDENTIFICATION</scope>
</reference>
<evidence type="ECO:0000256" key="3">
    <source>
        <dbReference type="ARBA" id="ARBA00009279"/>
    </source>
</evidence>
<evidence type="ECO:0000256" key="4">
    <source>
        <dbReference type="ARBA" id="ARBA00022452"/>
    </source>
</evidence>
<dbReference type="GO" id="GO:0141201">
    <property type="term" value="P:pyroptotic cell death"/>
    <property type="evidence" value="ECO:0007669"/>
    <property type="project" value="Ensembl"/>
</dbReference>
<dbReference type="InterPro" id="IPR042377">
    <property type="entry name" value="GSDME"/>
</dbReference>
<keyword evidence="10" id="KW-0564">Palmitate</keyword>
<dbReference type="AlphaFoldDB" id="A0A8C6Y008"/>
<evidence type="ECO:0000313" key="14">
    <source>
        <dbReference type="Ensembl" id="ENSNNAP00000021080.1"/>
    </source>
</evidence>
<keyword evidence="5" id="KW-1003">Cell membrane</keyword>
<evidence type="ECO:0000256" key="11">
    <source>
        <dbReference type="ARBA" id="ARBA00023288"/>
    </source>
</evidence>
<dbReference type="PANTHER" id="PTHR15207:SF1">
    <property type="entry name" value="GASDERMIN-E"/>
    <property type="match status" value="1"/>
</dbReference>
<evidence type="ECO:0000256" key="1">
    <source>
        <dbReference type="ARBA" id="ARBA00004496"/>
    </source>
</evidence>
<dbReference type="GO" id="GO:0071356">
    <property type="term" value="P:cellular response to tumor necrosis factor"/>
    <property type="evidence" value="ECO:0007669"/>
    <property type="project" value="Ensembl"/>
</dbReference>
<dbReference type="GO" id="GO:0005829">
    <property type="term" value="C:cytosol"/>
    <property type="evidence" value="ECO:0007669"/>
    <property type="project" value="Ensembl"/>
</dbReference>
<dbReference type="PANTHER" id="PTHR15207">
    <property type="entry name" value="NONSYNDROMIC HEARING IMPAIRMENT PROTEIN"/>
    <property type="match status" value="1"/>
</dbReference>
<feature type="domain" description="Gasdermin pore forming" evidence="12">
    <location>
        <begin position="1"/>
        <end position="247"/>
    </location>
</feature>
<feature type="domain" description="Gasdermin PUB" evidence="13">
    <location>
        <begin position="297"/>
        <end position="472"/>
    </location>
</feature>
<dbReference type="GO" id="GO:0005546">
    <property type="term" value="F:phosphatidylinositol-4,5-bisphosphate binding"/>
    <property type="evidence" value="ECO:0007669"/>
    <property type="project" value="Ensembl"/>
</dbReference>
<gene>
    <name evidence="14" type="primary">GSDME</name>
</gene>
<evidence type="ECO:0000256" key="5">
    <source>
        <dbReference type="ARBA" id="ARBA00022475"/>
    </source>
</evidence>
<keyword evidence="15" id="KW-1185">Reference proteome</keyword>
<dbReference type="GO" id="GO:0005886">
    <property type="term" value="C:plasma membrane"/>
    <property type="evidence" value="ECO:0007669"/>
    <property type="project" value="UniProtKB-SubCell"/>
</dbReference>
<dbReference type="Ensembl" id="ENSNNAT00000022111.1">
    <property type="protein sequence ID" value="ENSNNAP00000021080.1"/>
    <property type="gene ID" value="ENSNNAG00000013970.1"/>
</dbReference>
<keyword evidence="7" id="KW-1210">Necrosis</keyword>
<organism evidence="14 15">
    <name type="scientific">Naja naja</name>
    <name type="common">Indian cobra</name>
    <dbReference type="NCBI Taxonomy" id="35670"/>
    <lineage>
        <taxon>Eukaryota</taxon>
        <taxon>Metazoa</taxon>
        <taxon>Chordata</taxon>
        <taxon>Craniata</taxon>
        <taxon>Vertebrata</taxon>
        <taxon>Euteleostomi</taxon>
        <taxon>Lepidosauria</taxon>
        <taxon>Squamata</taxon>
        <taxon>Bifurcata</taxon>
        <taxon>Unidentata</taxon>
        <taxon>Episquamata</taxon>
        <taxon>Toxicofera</taxon>
        <taxon>Serpentes</taxon>
        <taxon>Colubroidea</taxon>
        <taxon>Elapidae</taxon>
        <taxon>Elapinae</taxon>
        <taxon>Naja</taxon>
    </lineage>
</organism>
<evidence type="ECO:0000256" key="10">
    <source>
        <dbReference type="ARBA" id="ARBA00023139"/>
    </source>
</evidence>
<proteinExistence type="inferred from homology"/>
<dbReference type="Pfam" id="PF17708">
    <property type="entry name" value="Gasdermin_C"/>
    <property type="match status" value="1"/>
</dbReference>
<dbReference type="GO" id="GO:0043410">
    <property type="term" value="P:positive regulation of MAPK cascade"/>
    <property type="evidence" value="ECO:0007669"/>
    <property type="project" value="Ensembl"/>
</dbReference>
<evidence type="ECO:0000259" key="12">
    <source>
        <dbReference type="Pfam" id="PF04598"/>
    </source>
</evidence>
<sequence length="511" mass="56824">MFAKATKTFVKEVDSGGNLISVSSLNNLDKVEFLNLVTKKKKTWCWQNPKYHLSSVSLNDLLAEDMRGPIKPVIVESDFVKYEGKFEDCIKGSIDTSLGRINLGSGGSDVVESLSSFGNLKKQEVDLHKLMKDVKERSINLQASLLEPMLERKNDVLCILTEKILTTQKCLISEHIQKEEKIAGMVGINAKIIKVSVNENGNMMMNSNVVLEIPAPTAIAYGIIELYIKHDGQFELCLLHDQRGGFEKGAIEGPSYHSSAFKDACCPHHFDVVDSEKLSGPESPIPSDASLNILSKDVLQLKTQFQPFMNLSEEKRRALYKMICDLLLHEETVLQLENVLDSLCSERSPGIIAMEELKSPEKPCLEEFLQLVDVHLQSKHQIYNKELLLAAHFLLSALLSLNIKHLPYLKIDYCGNAFNQCLSVSDQPNMTSEDGTVTLADPVLAPLADPGKFQIAQRLFALSNINLEMTESSIKAVTMKRTIFSPIILYIALNGLHVLGVGTAESRVYSN</sequence>
<keyword evidence="9" id="KW-0472">Membrane</keyword>
<dbReference type="Proteomes" id="UP000694559">
    <property type="component" value="Unplaced"/>
</dbReference>
<evidence type="ECO:0000256" key="8">
    <source>
        <dbReference type="ARBA" id="ARBA00022692"/>
    </source>
</evidence>
<dbReference type="GeneTree" id="ENSGT00940000155880"/>
<keyword evidence="4" id="KW-1134">Transmembrane beta strand</keyword>
<comment type="subcellular location">
    <subcellularLocation>
        <location evidence="2">Cell membrane</location>
        <topology evidence="2">Multi-pass membrane protein</topology>
    </subcellularLocation>
    <subcellularLocation>
        <location evidence="1">Cytoplasm</location>
    </subcellularLocation>
</comment>
<dbReference type="GO" id="GO:2001244">
    <property type="term" value="P:positive regulation of intrinsic apoptotic signaling pathway"/>
    <property type="evidence" value="ECO:0007669"/>
    <property type="project" value="Ensembl"/>
</dbReference>
<evidence type="ECO:0000256" key="7">
    <source>
        <dbReference type="ARBA" id="ARBA00022590"/>
    </source>
</evidence>
<comment type="similarity">
    <text evidence="3">Belongs to the gasdermin family.</text>
</comment>
<dbReference type="GO" id="GO:0022829">
    <property type="term" value="F:wide pore channel activity"/>
    <property type="evidence" value="ECO:0007669"/>
    <property type="project" value="Ensembl"/>
</dbReference>
<evidence type="ECO:0000259" key="13">
    <source>
        <dbReference type="Pfam" id="PF17708"/>
    </source>
</evidence>
<dbReference type="Pfam" id="PF04598">
    <property type="entry name" value="Gasdermin"/>
    <property type="match status" value="1"/>
</dbReference>